<dbReference type="AlphaFoldDB" id="A0AAN6MZG2"/>
<evidence type="ECO:0000313" key="3">
    <source>
        <dbReference type="Proteomes" id="UP001303473"/>
    </source>
</evidence>
<evidence type="ECO:0000313" key="2">
    <source>
        <dbReference type="EMBL" id="KAK3936367.1"/>
    </source>
</evidence>
<keyword evidence="1" id="KW-0472">Membrane</keyword>
<organism evidence="2 3">
    <name type="scientific">Diplogelasinospora grovesii</name>
    <dbReference type="NCBI Taxonomy" id="303347"/>
    <lineage>
        <taxon>Eukaryota</taxon>
        <taxon>Fungi</taxon>
        <taxon>Dikarya</taxon>
        <taxon>Ascomycota</taxon>
        <taxon>Pezizomycotina</taxon>
        <taxon>Sordariomycetes</taxon>
        <taxon>Sordariomycetidae</taxon>
        <taxon>Sordariales</taxon>
        <taxon>Diplogelasinosporaceae</taxon>
        <taxon>Diplogelasinospora</taxon>
    </lineage>
</organism>
<feature type="transmembrane region" description="Helical" evidence="1">
    <location>
        <begin position="6"/>
        <end position="29"/>
    </location>
</feature>
<name>A0AAN6MZG2_9PEZI</name>
<accession>A0AAN6MZG2</accession>
<evidence type="ECO:0000256" key="1">
    <source>
        <dbReference type="SAM" id="Phobius"/>
    </source>
</evidence>
<keyword evidence="1" id="KW-0812">Transmembrane</keyword>
<dbReference type="EMBL" id="MU853886">
    <property type="protein sequence ID" value="KAK3936367.1"/>
    <property type="molecule type" value="Genomic_DNA"/>
</dbReference>
<proteinExistence type="predicted"/>
<dbReference type="CDD" id="cd12087">
    <property type="entry name" value="TM_EGFR-like"/>
    <property type="match status" value="1"/>
</dbReference>
<reference evidence="3" key="1">
    <citation type="journal article" date="2023" name="Mol. Phylogenet. Evol.">
        <title>Genome-scale phylogeny and comparative genomics of the fungal order Sordariales.</title>
        <authorList>
            <person name="Hensen N."/>
            <person name="Bonometti L."/>
            <person name="Westerberg I."/>
            <person name="Brannstrom I.O."/>
            <person name="Guillou S."/>
            <person name="Cros-Aarteil S."/>
            <person name="Calhoun S."/>
            <person name="Haridas S."/>
            <person name="Kuo A."/>
            <person name="Mondo S."/>
            <person name="Pangilinan J."/>
            <person name="Riley R."/>
            <person name="LaButti K."/>
            <person name="Andreopoulos B."/>
            <person name="Lipzen A."/>
            <person name="Chen C."/>
            <person name="Yan M."/>
            <person name="Daum C."/>
            <person name="Ng V."/>
            <person name="Clum A."/>
            <person name="Steindorff A."/>
            <person name="Ohm R.A."/>
            <person name="Martin F."/>
            <person name="Silar P."/>
            <person name="Natvig D.O."/>
            <person name="Lalanne C."/>
            <person name="Gautier V."/>
            <person name="Ament-Velasquez S.L."/>
            <person name="Kruys A."/>
            <person name="Hutchinson M.I."/>
            <person name="Powell A.J."/>
            <person name="Barry K."/>
            <person name="Miller A.N."/>
            <person name="Grigoriev I.V."/>
            <person name="Debuchy R."/>
            <person name="Gladieux P."/>
            <person name="Hiltunen Thoren M."/>
            <person name="Johannesson H."/>
        </authorList>
    </citation>
    <scope>NUCLEOTIDE SEQUENCE [LARGE SCALE GENOMIC DNA]</scope>
    <source>
        <strain evidence="3">CBS 340.73</strain>
    </source>
</reference>
<dbReference type="Proteomes" id="UP001303473">
    <property type="component" value="Unassembled WGS sequence"/>
</dbReference>
<gene>
    <name evidence="2" type="ORF">QBC46DRAFT_412187</name>
</gene>
<keyword evidence="3" id="KW-1185">Reference proteome</keyword>
<comment type="caution">
    <text evidence="2">The sequence shown here is derived from an EMBL/GenBank/DDBJ whole genome shotgun (WGS) entry which is preliminary data.</text>
</comment>
<sequence length="126" mass="13243">MLSPGAIAGIVIGSVLACSLVVAVVFYTYRRRRLSLAAVEYSAAPKPAPQVMLSGSMDGPVPVAGSAPSQINYNYPMAEAPDSHARYDPTAYAGIRPNYGMAHHGRQPLPTRGVVAVSIASRDSDE</sequence>
<keyword evidence="1" id="KW-1133">Transmembrane helix</keyword>
<protein>
    <submittedName>
        <fullName evidence="2">Uncharacterized protein</fullName>
    </submittedName>
</protein>